<dbReference type="PROSITE" id="PS51257">
    <property type="entry name" value="PROKAR_LIPOPROTEIN"/>
    <property type="match status" value="1"/>
</dbReference>
<evidence type="ECO:0000256" key="2">
    <source>
        <dbReference type="ARBA" id="ARBA00022729"/>
    </source>
</evidence>
<feature type="domain" description="Solute-binding protein family 3/N-terminal" evidence="4">
    <location>
        <begin position="45"/>
        <end position="277"/>
    </location>
</feature>
<dbReference type="Proteomes" id="UP000523000">
    <property type="component" value="Unassembled WGS sequence"/>
</dbReference>
<feature type="chain" id="PRO_5038885737" evidence="3">
    <location>
        <begin position="21"/>
        <end position="308"/>
    </location>
</feature>
<dbReference type="CDD" id="cd01071">
    <property type="entry name" value="PBP2_PhnD_like"/>
    <property type="match status" value="1"/>
</dbReference>
<gene>
    <name evidence="5" type="ORF">E9229_001771</name>
</gene>
<keyword evidence="2 3" id="KW-0732">Signal</keyword>
<proteinExistence type="inferred from homology"/>
<dbReference type="AlphaFoldDB" id="A0A839QI88"/>
<dbReference type="SUPFAM" id="SSF53850">
    <property type="entry name" value="Periplasmic binding protein-like II"/>
    <property type="match status" value="1"/>
</dbReference>
<evidence type="ECO:0000256" key="3">
    <source>
        <dbReference type="SAM" id="SignalP"/>
    </source>
</evidence>
<comment type="caution">
    <text evidence="5">The sequence shown here is derived from an EMBL/GenBank/DDBJ whole genome shotgun (WGS) entry which is preliminary data.</text>
</comment>
<dbReference type="InterPro" id="IPR001638">
    <property type="entry name" value="Solute-binding_3/MltF_N"/>
</dbReference>
<reference evidence="5 6" key="1">
    <citation type="submission" date="2020-08" db="EMBL/GenBank/DDBJ databases">
        <title>Sequencing the genomes of 1000 actinobacteria strains.</title>
        <authorList>
            <person name="Klenk H.-P."/>
        </authorList>
    </citation>
    <scope>NUCLEOTIDE SEQUENCE [LARGE SCALE GENOMIC DNA]</scope>
    <source>
        <strain evidence="5 6">DSM 22826</strain>
    </source>
</reference>
<dbReference type="GO" id="GO:0043190">
    <property type="term" value="C:ATP-binding cassette (ABC) transporter complex"/>
    <property type="evidence" value="ECO:0007669"/>
    <property type="project" value="InterPro"/>
</dbReference>
<comment type="similarity">
    <text evidence="1">Belongs to the phosphate/phosphite/phosphonate binding protein family.</text>
</comment>
<dbReference type="InterPro" id="IPR005770">
    <property type="entry name" value="PhnD"/>
</dbReference>
<dbReference type="RefSeq" id="WP_183510815.1">
    <property type="nucleotide sequence ID" value="NZ_BAABGK010000091.1"/>
</dbReference>
<organism evidence="5 6">
    <name type="scientific">Paeniglutamicibacter cryotolerans</name>
    <dbReference type="NCBI Taxonomy" id="670079"/>
    <lineage>
        <taxon>Bacteria</taxon>
        <taxon>Bacillati</taxon>
        <taxon>Actinomycetota</taxon>
        <taxon>Actinomycetes</taxon>
        <taxon>Micrococcales</taxon>
        <taxon>Micrococcaceae</taxon>
        <taxon>Paeniglutamicibacter</taxon>
    </lineage>
</organism>
<dbReference type="EMBL" id="JACHVS010000001">
    <property type="protein sequence ID" value="MBB2995580.1"/>
    <property type="molecule type" value="Genomic_DNA"/>
</dbReference>
<evidence type="ECO:0000256" key="1">
    <source>
        <dbReference type="ARBA" id="ARBA00007162"/>
    </source>
</evidence>
<dbReference type="PANTHER" id="PTHR35841:SF1">
    <property type="entry name" value="PHOSPHONATES-BINDING PERIPLASMIC PROTEIN"/>
    <property type="match status" value="1"/>
</dbReference>
<dbReference type="GO" id="GO:0055085">
    <property type="term" value="P:transmembrane transport"/>
    <property type="evidence" value="ECO:0007669"/>
    <property type="project" value="InterPro"/>
</dbReference>
<evidence type="ECO:0000313" key="6">
    <source>
        <dbReference type="Proteomes" id="UP000523000"/>
    </source>
</evidence>
<dbReference type="Gene3D" id="3.40.190.10">
    <property type="entry name" value="Periplasmic binding protein-like II"/>
    <property type="match status" value="2"/>
</dbReference>
<evidence type="ECO:0000313" key="5">
    <source>
        <dbReference type="EMBL" id="MBB2995580.1"/>
    </source>
</evidence>
<sequence>MKLSRIAPLSLALLAALSLAACSTPRAPGAQGADESTPAFCAKGPLKMGIEPFEDPSKLEPAYQVLAGALEKRLGCEVQVQVVEDYSAEVLAMRNGRLDIGQFGPMGFVFASEKANAEPLASFGTADGKLSTYTAGIWVPKDSEIKDINDLAGKDLALGSVGSTSGDVLPRYALKKAGIQEKSLNMNYAGGHPEALLALVNGTVDAAQLNSQTQASAIASGNFTPGDFRQIWASDPTPNDPITVSADADPAFKTAVREALLNLPADDVAAVGEFLDVTPAGKLLAVDKETYAPLFDLAATMGLTEKDL</sequence>
<name>A0A839QI88_9MICC</name>
<accession>A0A839QI88</accession>
<dbReference type="NCBIfam" id="TIGR01098">
    <property type="entry name" value="3A0109s03R"/>
    <property type="match status" value="1"/>
</dbReference>
<evidence type="ECO:0000259" key="4">
    <source>
        <dbReference type="SMART" id="SM00062"/>
    </source>
</evidence>
<keyword evidence="6" id="KW-1185">Reference proteome</keyword>
<dbReference type="PANTHER" id="PTHR35841">
    <property type="entry name" value="PHOSPHONATES-BINDING PERIPLASMIC PROTEIN"/>
    <property type="match status" value="1"/>
</dbReference>
<protein>
    <submittedName>
        <fullName evidence="5">Phosphonate transport system substrate-binding protein</fullName>
    </submittedName>
</protein>
<feature type="signal peptide" evidence="3">
    <location>
        <begin position="1"/>
        <end position="20"/>
    </location>
</feature>
<dbReference type="SMART" id="SM00062">
    <property type="entry name" value="PBPb"/>
    <property type="match status" value="1"/>
</dbReference>
<dbReference type="Pfam" id="PF12974">
    <property type="entry name" value="Phosphonate-bd"/>
    <property type="match status" value="1"/>
</dbReference>